<evidence type="ECO:0000313" key="4">
    <source>
        <dbReference type="EMBL" id="WXB11410.1"/>
    </source>
</evidence>
<feature type="domain" description="PEGA" evidence="3">
    <location>
        <begin position="133"/>
        <end position="199"/>
    </location>
</feature>
<keyword evidence="1" id="KW-1133">Transmembrane helix</keyword>
<evidence type="ECO:0000256" key="2">
    <source>
        <dbReference type="SAM" id="SignalP"/>
    </source>
</evidence>
<sequence length="332" mass="35791">MRNLSFAASSRVVVAAFLTLGFSAFSSATAFAQNPNPSAADKEAARKHYEHCLELFNSEAYDSALVECEKAYQLAPSYKILYNVGLIDRELNDFTQALKNFERYIAEGGADVPDARRTEVDRYITQLKGLVANLEVKVNVPGADVTIDDVPVGKTPFNRVRVNPGRRKVTASREGYAPVSKVVNISVGENADVELALTNLNAAKDGSVPLAPEPESNPWATRAWIGWGATAAFAIGAGITGFMALDKSNKLSEARKLPNNESDLESKSKDVKTFSITSDVLLGAAIVGAGISTWFTVRAINWKPEDEKGEKKDGPSVSFGVSPFGVVTHGRF</sequence>
<keyword evidence="1" id="KW-0812">Transmembrane</keyword>
<protein>
    <submittedName>
        <fullName evidence="4">PEGA domain-containing protein</fullName>
    </submittedName>
</protein>
<feature type="signal peptide" evidence="2">
    <location>
        <begin position="1"/>
        <end position="32"/>
    </location>
</feature>
<evidence type="ECO:0000259" key="3">
    <source>
        <dbReference type="Pfam" id="PF08308"/>
    </source>
</evidence>
<keyword evidence="5" id="KW-1185">Reference proteome</keyword>
<dbReference type="Gene3D" id="1.25.40.10">
    <property type="entry name" value="Tetratricopeptide repeat domain"/>
    <property type="match status" value="1"/>
</dbReference>
<keyword evidence="2" id="KW-0732">Signal</keyword>
<feature type="transmembrane region" description="Helical" evidence="1">
    <location>
        <begin position="224"/>
        <end position="245"/>
    </location>
</feature>
<dbReference type="InterPro" id="IPR011990">
    <property type="entry name" value="TPR-like_helical_dom_sf"/>
</dbReference>
<evidence type="ECO:0000313" key="5">
    <source>
        <dbReference type="Proteomes" id="UP001370348"/>
    </source>
</evidence>
<dbReference type="InterPro" id="IPR013229">
    <property type="entry name" value="PEGA"/>
</dbReference>
<dbReference type="Proteomes" id="UP001370348">
    <property type="component" value="Chromosome"/>
</dbReference>
<reference evidence="4 5" key="1">
    <citation type="submission" date="2021-12" db="EMBL/GenBank/DDBJ databases">
        <title>Discovery of the Pendulisporaceae a myxobacterial family with distinct sporulation behavior and unique specialized metabolism.</title>
        <authorList>
            <person name="Garcia R."/>
            <person name="Popoff A."/>
            <person name="Bader C.D."/>
            <person name="Loehr J."/>
            <person name="Walesch S."/>
            <person name="Walt C."/>
            <person name="Boldt J."/>
            <person name="Bunk B."/>
            <person name="Haeckl F.J.F.P.J."/>
            <person name="Gunesch A.P."/>
            <person name="Birkelbach J."/>
            <person name="Nuebel U."/>
            <person name="Pietschmann T."/>
            <person name="Bach T."/>
            <person name="Mueller R."/>
        </authorList>
    </citation>
    <scope>NUCLEOTIDE SEQUENCE [LARGE SCALE GENOMIC DNA]</scope>
    <source>
        <strain evidence="4 5">MSr11954</strain>
    </source>
</reference>
<feature type="chain" id="PRO_5047471822" evidence="2">
    <location>
        <begin position="33"/>
        <end position="332"/>
    </location>
</feature>
<dbReference type="EMBL" id="CP089984">
    <property type="protein sequence ID" value="WXB11410.1"/>
    <property type="molecule type" value="Genomic_DNA"/>
</dbReference>
<proteinExistence type="predicted"/>
<gene>
    <name evidence="4" type="ORF">LZC94_26505</name>
</gene>
<dbReference type="RefSeq" id="WP_394821027.1">
    <property type="nucleotide sequence ID" value="NZ_CP089984.1"/>
</dbReference>
<evidence type="ECO:0000256" key="1">
    <source>
        <dbReference type="SAM" id="Phobius"/>
    </source>
</evidence>
<organism evidence="4 5">
    <name type="scientific">Pendulispora albinea</name>
    <dbReference type="NCBI Taxonomy" id="2741071"/>
    <lineage>
        <taxon>Bacteria</taxon>
        <taxon>Pseudomonadati</taxon>
        <taxon>Myxococcota</taxon>
        <taxon>Myxococcia</taxon>
        <taxon>Myxococcales</taxon>
        <taxon>Sorangiineae</taxon>
        <taxon>Pendulisporaceae</taxon>
        <taxon>Pendulispora</taxon>
    </lineage>
</organism>
<name>A0ABZ2LM41_9BACT</name>
<dbReference type="Pfam" id="PF08308">
    <property type="entry name" value="PEGA"/>
    <property type="match status" value="1"/>
</dbReference>
<keyword evidence="1" id="KW-0472">Membrane</keyword>
<dbReference type="SUPFAM" id="SSF48452">
    <property type="entry name" value="TPR-like"/>
    <property type="match status" value="1"/>
</dbReference>
<accession>A0ABZ2LM41</accession>